<organism evidence="2 3">
    <name type="scientific">Corallococcus terminator</name>
    <dbReference type="NCBI Taxonomy" id="2316733"/>
    <lineage>
        <taxon>Bacteria</taxon>
        <taxon>Pseudomonadati</taxon>
        <taxon>Myxococcota</taxon>
        <taxon>Myxococcia</taxon>
        <taxon>Myxococcales</taxon>
        <taxon>Cystobacterineae</taxon>
        <taxon>Myxococcaceae</taxon>
        <taxon>Corallococcus</taxon>
    </lineage>
</organism>
<keyword evidence="3" id="KW-1185">Reference proteome</keyword>
<proteinExistence type="predicted"/>
<accession>A0A3A8J8F7</accession>
<dbReference type="Pfam" id="PF07791">
    <property type="entry name" value="Imm11"/>
    <property type="match status" value="1"/>
</dbReference>
<protein>
    <recommendedName>
        <fullName evidence="1">Immunity MXAN-0049 protein domain-containing protein</fullName>
    </recommendedName>
</protein>
<feature type="domain" description="Immunity MXAN-0049 protein" evidence="1">
    <location>
        <begin position="56"/>
        <end position="187"/>
    </location>
</feature>
<name>A0A3A8J8F7_9BACT</name>
<comment type="caution">
    <text evidence="2">The sequence shown here is derived from an EMBL/GenBank/DDBJ whole genome shotgun (WGS) entry which is preliminary data.</text>
</comment>
<evidence type="ECO:0000313" key="3">
    <source>
        <dbReference type="Proteomes" id="UP000268094"/>
    </source>
</evidence>
<dbReference type="EMBL" id="RAVZ01000048">
    <property type="protein sequence ID" value="RKG91136.1"/>
    <property type="molecule type" value="Genomic_DNA"/>
</dbReference>
<evidence type="ECO:0000313" key="2">
    <source>
        <dbReference type="EMBL" id="RKG91136.1"/>
    </source>
</evidence>
<dbReference type="InterPro" id="IPR012433">
    <property type="entry name" value="Imm11"/>
</dbReference>
<evidence type="ECO:0000259" key="1">
    <source>
        <dbReference type="Pfam" id="PF07791"/>
    </source>
</evidence>
<reference evidence="3" key="1">
    <citation type="submission" date="2018-09" db="EMBL/GenBank/DDBJ databases">
        <authorList>
            <person name="Livingstone P.G."/>
            <person name="Whitworth D.E."/>
        </authorList>
    </citation>
    <scope>NUCLEOTIDE SEQUENCE [LARGE SCALE GENOMIC DNA]</scope>
    <source>
        <strain evidence="3">CA054A</strain>
    </source>
</reference>
<sequence>MANSVIVRDTRFQDSAILSDHPSELSDKAFRFRRGVPLKDWVPVNAPYPMSPQWPDRRALYDFQSNTLSLLIISRRCRDVLESGHHANIEFLPVTLLDHRGKVASPSYFIANIQGAVDCMDLERSIFRPEPLKPSTFASCSRLVLRDDRIPEDVELFRLSNGPTTYILKQSLKERLEAAGIQGAAFIPEHEYNSALY</sequence>
<gene>
    <name evidence="2" type="ORF">D7V88_10025</name>
</gene>
<dbReference type="Proteomes" id="UP000268094">
    <property type="component" value="Unassembled WGS sequence"/>
</dbReference>
<dbReference type="AlphaFoldDB" id="A0A3A8J8F7"/>